<reference evidence="11 12" key="1">
    <citation type="submission" date="2018-02" db="EMBL/GenBank/DDBJ databases">
        <title>Draft genome of wild Prunus yedoensis var. nudiflora.</title>
        <authorList>
            <person name="Baek S."/>
            <person name="Kim J.-H."/>
            <person name="Choi K."/>
            <person name="Kim G.-B."/>
            <person name="Cho A."/>
            <person name="Jang H."/>
            <person name="Shin C.-H."/>
            <person name="Yu H.-J."/>
            <person name="Mun J.-H."/>
        </authorList>
    </citation>
    <scope>NUCLEOTIDE SEQUENCE [LARGE SCALE GENOMIC DNA]</scope>
    <source>
        <strain evidence="12">cv. Jeju island</strain>
        <tissue evidence="11">Leaf</tissue>
    </source>
</reference>
<keyword evidence="3" id="KW-0479">Metal-binding</keyword>
<name>A0A314UBJ4_PRUYE</name>
<evidence type="ECO:0000256" key="2">
    <source>
        <dbReference type="ARBA" id="ARBA00022485"/>
    </source>
</evidence>
<sequence length="109" mass="12620">MLTLTNKDVQIVDTTCPWVSKVWNIVEKHKKEDYTSIIHGVYGHEETVAIASFAWKHVVVQNVDDVYKCFALVFESSSSFRYRLYKENNRILFGSNSTQPTIKGEFDNI</sequence>
<keyword evidence="4" id="KW-0560">Oxidoreductase</keyword>
<dbReference type="EMBL" id="PJQY01003808">
    <property type="protein sequence ID" value="PQM34488.1"/>
    <property type="molecule type" value="Genomic_DNA"/>
</dbReference>
<dbReference type="GO" id="GO:0050992">
    <property type="term" value="P:dimethylallyl diphosphate biosynthetic process"/>
    <property type="evidence" value="ECO:0007669"/>
    <property type="project" value="InterPro"/>
</dbReference>
<evidence type="ECO:0000256" key="6">
    <source>
        <dbReference type="ARBA" id="ARBA00023014"/>
    </source>
</evidence>
<organism evidence="11 12">
    <name type="scientific">Prunus yedoensis var. nudiflora</name>
    <dbReference type="NCBI Taxonomy" id="2094558"/>
    <lineage>
        <taxon>Eukaryota</taxon>
        <taxon>Viridiplantae</taxon>
        <taxon>Streptophyta</taxon>
        <taxon>Embryophyta</taxon>
        <taxon>Tracheophyta</taxon>
        <taxon>Spermatophyta</taxon>
        <taxon>Magnoliopsida</taxon>
        <taxon>eudicotyledons</taxon>
        <taxon>Gunneridae</taxon>
        <taxon>Pentapetalae</taxon>
        <taxon>rosids</taxon>
        <taxon>fabids</taxon>
        <taxon>Rosales</taxon>
        <taxon>Rosaceae</taxon>
        <taxon>Amygdaloideae</taxon>
        <taxon>Amygdaleae</taxon>
        <taxon>Prunus</taxon>
    </lineage>
</organism>
<comment type="pathway">
    <text evidence="7">Isoprenoid biosynthesis; isopentenyl diphosphate biosynthesis via DXP pathway; isopentenyl diphosphate from 1-deoxy-D-xylulose 5-phosphate: step 6/6.</text>
</comment>
<protein>
    <recommendedName>
        <fullName evidence="10">4-hydroxy-3-methylbut-2-enyl diphosphate reductase</fullName>
        <ecNumber evidence="10">1.17.7.4</ecNumber>
    </recommendedName>
</protein>
<comment type="cofactor">
    <cofactor evidence="1">
        <name>[4Fe-4S] cluster</name>
        <dbReference type="ChEBI" id="CHEBI:49883"/>
    </cofactor>
</comment>
<dbReference type="Pfam" id="PF02401">
    <property type="entry name" value="LYTB"/>
    <property type="match status" value="1"/>
</dbReference>
<keyword evidence="12" id="KW-1185">Reference proteome</keyword>
<dbReference type="PANTHER" id="PTHR31619">
    <property type="entry name" value="4-HYDROXY-3-METHYLBUT-2-ENYL DIPHOSPHATE REDUCTASE, CHLOROPLASTIC"/>
    <property type="match status" value="1"/>
</dbReference>
<dbReference type="STRING" id="2094558.A0A314UBJ4"/>
<evidence type="ECO:0000313" key="12">
    <source>
        <dbReference type="Proteomes" id="UP000250321"/>
    </source>
</evidence>
<dbReference type="GO" id="GO:0019288">
    <property type="term" value="P:isopentenyl diphosphate biosynthetic process, methylerythritol 4-phosphate pathway"/>
    <property type="evidence" value="ECO:0007669"/>
    <property type="project" value="InterPro"/>
</dbReference>
<keyword evidence="2" id="KW-0004">4Fe-4S</keyword>
<dbReference type="GO" id="GO:0051539">
    <property type="term" value="F:4 iron, 4 sulfur cluster binding"/>
    <property type="evidence" value="ECO:0007669"/>
    <property type="project" value="UniProtKB-KW"/>
</dbReference>
<accession>A0A314UBJ4</accession>
<evidence type="ECO:0000256" key="3">
    <source>
        <dbReference type="ARBA" id="ARBA00022723"/>
    </source>
</evidence>
<keyword evidence="6" id="KW-0411">Iron-sulfur</keyword>
<evidence type="ECO:0000256" key="4">
    <source>
        <dbReference type="ARBA" id="ARBA00023002"/>
    </source>
</evidence>
<keyword evidence="5" id="KW-0408">Iron</keyword>
<comment type="pathway">
    <text evidence="8">Isoprenoid biosynthesis; dimethylallyl diphosphate biosynthesis; dimethylallyl diphosphate from (2E)-4-hydroxy-3-methylbutenyl diphosphate: step 1/1.</text>
</comment>
<evidence type="ECO:0000256" key="10">
    <source>
        <dbReference type="ARBA" id="ARBA00047177"/>
    </source>
</evidence>
<evidence type="ECO:0000313" key="11">
    <source>
        <dbReference type="EMBL" id="PQM34488.1"/>
    </source>
</evidence>
<dbReference type="AlphaFoldDB" id="A0A314UBJ4"/>
<dbReference type="EC" id="1.17.7.4" evidence="10"/>
<dbReference type="Gene3D" id="3.40.50.11270">
    <property type="match status" value="1"/>
</dbReference>
<dbReference type="OrthoDB" id="1737225at2759"/>
<dbReference type="Proteomes" id="UP000250321">
    <property type="component" value="Unassembled WGS sequence"/>
</dbReference>
<dbReference type="GO" id="GO:0051745">
    <property type="term" value="F:4-hydroxy-3-methylbut-2-enyl diphosphate reductase activity"/>
    <property type="evidence" value="ECO:0007669"/>
    <property type="project" value="UniProtKB-EC"/>
</dbReference>
<evidence type="ECO:0000256" key="1">
    <source>
        <dbReference type="ARBA" id="ARBA00001966"/>
    </source>
</evidence>
<evidence type="ECO:0000256" key="9">
    <source>
        <dbReference type="ARBA" id="ARBA00046335"/>
    </source>
</evidence>
<dbReference type="GO" id="GO:0046872">
    <property type="term" value="F:metal ion binding"/>
    <property type="evidence" value="ECO:0007669"/>
    <property type="project" value="UniProtKB-KW"/>
</dbReference>
<comment type="similarity">
    <text evidence="9">Belongs to the IspH family.</text>
</comment>
<proteinExistence type="inferred from homology"/>
<gene>
    <name evidence="11" type="ORF">Pyn_29198</name>
</gene>
<evidence type="ECO:0000256" key="8">
    <source>
        <dbReference type="ARBA" id="ARBA00046314"/>
    </source>
</evidence>
<comment type="caution">
    <text evidence="11">The sequence shown here is derived from an EMBL/GenBank/DDBJ whole genome shotgun (WGS) entry which is preliminary data.</text>
</comment>
<dbReference type="InterPro" id="IPR003451">
    <property type="entry name" value="LytB/IspH"/>
</dbReference>
<dbReference type="Gene3D" id="3.40.1010.20">
    <property type="entry name" value="4-hydroxy-3-methylbut-2-enyl diphosphate reductase, catalytic domain"/>
    <property type="match status" value="1"/>
</dbReference>
<evidence type="ECO:0000256" key="5">
    <source>
        <dbReference type="ARBA" id="ARBA00023004"/>
    </source>
</evidence>
<evidence type="ECO:0000256" key="7">
    <source>
        <dbReference type="ARBA" id="ARBA00046313"/>
    </source>
</evidence>
<dbReference type="PANTHER" id="PTHR31619:SF5">
    <property type="entry name" value="4-HYDROXY-3-METHYLBUT-2-ENYL DIPHOSPHATE REDUCTASE, CHLOROPLASTIC"/>
    <property type="match status" value="1"/>
</dbReference>